<dbReference type="EMBL" id="GBXM01066208">
    <property type="protein sequence ID" value="JAH42369.1"/>
    <property type="molecule type" value="Transcribed_RNA"/>
</dbReference>
<accession>A0A0E9SLY1</accession>
<evidence type="ECO:0000313" key="1">
    <source>
        <dbReference type="EMBL" id="JAH42369.1"/>
    </source>
</evidence>
<dbReference type="AlphaFoldDB" id="A0A0E9SLY1"/>
<reference evidence="1" key="1">
    <citation type="submission" date="2014-11" db="EMBL/GenBank/DDBJ databases">
        <authorList>
            <person name="Amaro Gonzalez C."/>
        </authorList>
    </citation>
    <scope>NUCLEOTIDE SEQUENCE</scope>
</reference>
<protein>
    <submittedName>
        <fullName evidence="1">Uncharacterized protein</fullName>
    </submittedName>
</protein>
<proteinExistence type="predicted"/>
<organism evidence="1">
    <name type="scientific">Anguilla anguilla</name>
    <name type="common">European freshwater eel</name>
    <name type="synonym">Muraena anguilla</name>
    <dbReference type="NCBI Taxonomy" id="7936"/>
    <lineage>
        <taxon>Eukaryota</taxon>
        <taxon>Metazoa</taxon>
        <taxon>Chordata</taxon>
        <taxon>Craniata</taxon>
        <taxon>Vertebrata</taxon>
        <taxon>Euteleostomi</taxon>
        <taxon>Actinopterygii</taxon>
        <taxon>Neopterygii</taxon>
        <taxon>Teleostei</taxon>
        <taxon>Anguilliformes</taxon>
        <taxon>Anguillidae</taxon>
        <taxon>Anguilla</taxon>
    </lineage>
</organism>
<sequence length="21" mass="2075">MLASGLGAAMSLIDEGNILAK</sequence>
<name>A0A0E9SLY1_ANGAN</name>
<reference evidence="1" key="2">
    <citation type="journal article" date="2015" name="Fish Shellfish Immunol.">
        <title>Early steps in the European eel (Anguilla anguilla)-Vibrio vulnificus interaction in the gills: Role of the RtxA13 toxin.</title>
        <authorList>
            <person name="Callol A."/>
            <person name="Pajuelo D."/>
            <person name="Ebbesson L."/>
            <person name="Teles M."/>
            <person name="MacKenzie S."/>
            <person name="Amaro C."/>
        </authorList>
    </citation>
    <scope>NUCLEOTIDE SEQUENCE</scope>
</reference>